<proteinExistence type="predicted"/>
<protein>
    <submittedName>
        <fullName evidence="1">Uncharacterized protein</fullName>
    </submittedName>
</protein>
<name>A0A0E9SXQ9_ANGAN</name>
<accession>A0A0E9SXQ9</accession>
<dbReference type="EMBL" id="GBXM01063279">
    <property type="protein sequence ID" value="JAH45298.1"/>
    <property type="molecule type" value="Transcribed_RNA"/>
</dbReference>
<reference evidence="1" key="1">
    <citation type="submission" date="2014-11" db="EMBL/GenBank/DDBJ databases">
        <authorList>
            <person name="Amaro Gonzalez C."/>
        </authorList>
    </citation>
    <scope>NUCLEOTIDE SEQUENCE</scope>
</reference>
<dbReference type="AlphaFoldDB" id="A0A0E9SXQ9"/>
<organism evidence="1">
    <name type="scientific">Anguilla anguilla</name>
    <name type="common">European freshwater eel</name>
    <name type="synonym">Muraena anguilla</name>
    <dbReference type="NCBI Taxonomy" id="7936"/>
    <lineage>
        <taxon>Eukaryota</taxon>
        <taxon>Metazoa</taxon>
        <taxon>Chordata</taxon>
        <taxon>Craniata</taxon>
        <taxon>Vertebrata</taxon>
        <taxon>Euteleostomi</taxon>
        <taxon>Actinopterygii</taxon>
        <taxon>Neopterygii</taxon>
        <taxon>Teleostei</taxon>
        <taxon>Anguilliformes</taxon>
        <taxon>Anguillidae</taxon>
        <taxon>Anguilla</taxon>
    </lineage>
</organism>
<reference evidence="1" key="2">
    <citation type="journal article" date="2015" name="Fish Shellfish Immunol.">
        <title>Early steps in the European eel (Anguilla anguilla)-Vibrio vulnificus interaction in the gills: Role of the RtxA13 toxin.</title>
        <authorList>
            <person name="Callol A."/>
            <person name="Pajuelo D."/>
            <person name="Ebbesson L."/>
            <person name="Teles M."/>
            <person name="MacKenzie S."/>
            <person name="Amaro C."/>
        </authorList>
    </citation>
    <scope>NUCLEOTIDE SEQUENCE</scope>
</reference>
<evidence type="ECO:0000313" key="1">
    <source>
        <dbReference type="EMBL" id="JAH45298.1"/>
    </source>
</evidence>
<sequence length="47" mass="5286">MTTTLPLYKLKLKELFKTQCTFQVFSGTRGYIDDMLPTGIKSNSVAV</sequence>